<reference evidence="1" key="1">
    <citation type="submission" date="2020-07" db="EMBL/GenBank/DDBJ databases">
        <title>The High-quality genome of the commercially important snow crab, Chionoecetes opilio.</title>
        <authorList>
            <person name="Jeong J.-H."/>
            <person name="Ryu S."/>
        </authorList>
    </citation>
    <scope>NUCLEOTIDE SEQUENCE</scope>
    <source>
        <strain evidence="1">MADBK_172401_WGS</strain>
        <tissue evidence="1">Digestive gland</tissue>
    </source>
</reference>
<dbReference type="Proteomes" id="UP000770661">
    <property type="component" value="Unassembled WGS sequence"/>
</dbReference>
<organism evidence="1 2">
    <name type="scientific">Chionoecetes opilio</name>
    <name type="common">Atlantic snow crab</name>
    <name type="synonym">Cancer opilio</name>
    <dbReference type="NCBI Taxonomy" id="41210"/>
    <lineage>
        <taxon>Eukaryota</taxon>
        <taxon>Metazoa</taxon>
        <taxon>Ecdysozoa</taxon>
        <taxon>Arthropoda</taxon>
        <taxon>Crustacea</taxon>
        <taxon>Multicrustacea</taxon>
        <taxon>Malacostraca</taxon>
        <taxon>Eumalacostraca</taxon>
        <taxon>Eucarida</taxon>
        <taxon>Decapoda</taxon>
        <taxon>Pleocyemata</taxon>
        <taxon>Brachyura</taxon>
        <taxon>Eubrachyura</taxon>
        <taxon>Majoidea</taxon>
        <taxon>Majidae</taxon>
        <taxon>Chionoecetes</taxon>
    </lineage>
</organism>
<evidence type="ECO:0000313" key="2">
    <source>
        <dbReference type="Proteomes" id="UP000770661"/>
    </source>
</evidence>
<proteinExistence type="predicted"/>
<sequence length="102" mass="10762">MAQYLQGLMEEGMGGVENASGSSGRVGRAAGPTCRHITTPRVIHQAPTSHQPLSSTLATTRHIAHHLLQDQGERPWASSPATFEAWAPSVEDSAASAVGRHP</sequence>
<accession>A0A8J4XV34</accession>
<gene>
    <name evidence="1" type="ORF">GWK47_015731</name>
</gene>
<dbReference type="EMBL" id="JACEEZ010021238">
    <property type="protein sequence ID" value="KAG0713649.1"/>
    <property type="molecule type" value="Genomic_DNA"/>
</dbReference>
<name>A0A8J4XV34_CHIOP</name>
<dbReference type="AlphaFoldDB" id="A0A8J4XV34"/>
<protein>
    <submittedName>
        <fullName evidence="1">Uncharacterized protein</fullName>
    </submittedName>
</protein>
<keyword evidence="2" id="KW-1185">Reference proteome</keyword>
<evidence type="ECO:0000313" key="1">
    <source>
        <dbReference type="EMBL" id="KAG0713649.1"/>
    </source>
</evidence>
<comment type="caution">
    <text evidence="1">The sequence shown here is derived from an EMBL/GenBank/DDBJ whole genome shotgun (WGS) entry which is preliminary data.</text>
</comment>